<evidence type="ECO:0000313" key="2">
    <source>
        <dbReference type="EMBL" id="SCE92173.1"/>
    </source>
</evidence>
<dbReference type="RefSeq" id="WP_083302556.1">
    <property type="nucleotide sequence ID" value="NZ_FMCT01000003.1"/>
</dbReference>
<protein>
    <submittedName>
        <fullName evidence="2">Uncharacterized protein</fullName>
    </submittedName>
</protein>
<gene>
    <name evidence="2" type="ORF">GA0070563_103176</name>
</gene>
<reference evidence="3" key="1">
    <citation type="submission" date="2016-06" db="EMBL/GenBank/DDBJ databases">
        <authorList>
            <person name="Varghese N."/>
            <person name="Submissions Spin"/>
        </authorList>
    </citation>
    <scope>NUCLEOTIDE SEQUENCE [LARGE SCALE GENOMIC DNA]</scope>
    <source>
        <strain evidence="3">DSM 43168</strain>
    </source>
</reference>
<dbReference type="EMBL" id="FMCT01000003">
    <property type="protein sequence ID" value="SCE92173.1"/>
    <property type="molecule type" value="Genomic_DNA"/>
</dbReference>
<proteinExistence type="predicted"/>
<evidence type="ECO:0000256" key="1">
    <source>
        <dbReference type="SAM" id="MobiDB-lite"/>
    </source>
</evidence>
<dbReference type="AlphaFoldDB" id="A0A1C4W7M1"/>
<keyword evidence="3" id="KW-1185">Reference proteome</keyword>
<organism evidence="2 3">
    <name type="scientific">Micromonospora carbonacea</name>
    <dbReference type="NCBI Taxonomy" id="47853"/>
    <lineage>
        <taxon>Bacteria</taxon>
        <taxon>Bacillati</taxon>
        <taxon>Actinomycetota</taxon>
        <taxon>Actinomycetes</taxon>
        <taxon>Micromonosporales</taxon>
        <taxon>Micromonosporaceae</taxon>
        <taxon>Micromonospora</taxon>
    </lineage>
</organism>
<sequence>MTGAPTVACPACDGTAPAGRHRCARRGLRRAQLVLTVANLDTGAVASHEVLPSNLDPRPVAAGGWAVDLTPRVRELAAEAGVTATVEPVVVPMPEAWRPDLPAADRHELAARALAEAARPAWRVWVGRSAASPPVDPARRLGRLCALADLLLLDLVVEARRHGDALRWAVRYEVPGSPVPGLPPEPGYADLAAALAGTDVADALTGLGERGRDAPARQLRPDPLRLLIPGATVNVARVARRVRADCAGRAGGGRLPGAQAVWRDGRWWHTGLRPGGPAPDLAGQPTGPRRSRLSRLHRPDGLPRNRMPLRRAVEPPDPPWLGEPVPSRPCPACRPAARRVGWALSCATCAGTGRVHQAALVTLTDLRCRVVHLAWRAGVPEPVSAVSVRPGGRSVVRLPDRYRLGAWATVFGVRPEDLAEADGGHALPPDVRDGYVGLPWAGADPVGEQVAAVGPALPAARLLVTAVRPDAPPLAELLRLACGLDLALLVNVLDLRRHPAAPMRAHGVLWSVDLRAPAAPVCPDDLPDRPSLAAAVAHCLECLDVTLPETAPADPGTPVPVPRSTPCPLPPDPVPWLRRLAARHAGRPLSVRFTRAGRTVHRHDDGVRLLAEGVDLPDRRLT</sequence>
<evidence type="ECO:0000313" key="3">
    <source>
        <dbReference type="Proteomes" id="UP000183585"/>
    </source>
</evidence>
<accession>A0A1C4W7M1</accession>
<feature type="region of interest" description="Disordered" evidence="1">
    <location>
        <begin position="268"/>
        <end position="320"/>
    </location>
</feature>
<name>A0A1C4W7M1_9ACTN</name>
<dbReference type="Proteomes" id="UP000183585">
    <property type="component" value="Unassembled WGS sequence"/>
</dbReference>